<dbReference type="Proteomes" id="UP000004994">
    <property type="component" value="Chromosome 3"/>
</dbReference>
<keyword evidence="3" id="KW-1185">Reference proteome</keyword>
<dbReference type="AlphaFoldDB" id="A0A3Q7G7R0"/>
<dbReference type="InParanoid" id="A0A3Q7G7R0"/>
<reference evidence="2" key="2">
    <citation type="submission" date="2019-01" db="UniProtKB">
        <authorList>
            <consortium name="EnsemblPlants"/>
        </authorList>
    </citation>
    <scope>IDENTIFICATION</scope>
    <source>
        <strain evidence="2">cv. Heinz 1706</strain>
    </source>
</reference>
<reference evidence="2" key="1">
    <citation type="journal article" date="2012" name="Nature">
        <title>The tomato genome sequence provides insights into fleshy fruit evolution.</title>
        <authorList>
            <consortium name="Tomato Genome Consortium"/>
        </authorList>
    </citation>
    <scope>NUCLEOTIDE SEQUENCE [LARGE SCALE GENOMIC DNA]</scope>
    <source>
        <strain evidence="2">cv. Heinz 1706</strain>
    </source>
</reference>
<dbReference type="Gramene" id="Solyc03g059430.1.1">
    <property type="protein sequence ID" value="Solyc03g059430.1.1.1"/>
    <property type="gene ID" value="Solyc03g059430.1"/>
</dbReference>
<name>A0A3Q7G7R0_SOLLC</name>
<keyword evidence="1" id="KW-0472">Membrane</keyword>
<keyword evidence="1" id="KW-1133">Transmembrane helix</keyword>
<dbReference type="PaxDb" id="4081-Solyc03g059430.1.1"/>
<feature type="transmembrane region" description="Helical" evidence="1">
    <location>
        <begin position="12"/>
        <end position="38"/>
    </location>
</feature>
<keyword evidence="1" id="KW-0812">Transmembrane</keyword>
<dbReference type="EnsemblPlants" id="Solyc03g059430.1.1">
    <property type="protein sequence ID" value="Solyc03g059430.1.1.1"/>
    <property type="gene ID" value="Solyc03g059430.1"/>
</dbReference>
<accession>A0A3Q7G7R0</accession>
<proteinExistence type="predicted"/>
<organism evidence="2">
    <name type="scientific">Solanum lycopersicum</name>
    <name type="common">Tomato</name>
    <name type="synonym">Lycopersicon esculentum</name>
    <dbReference type="NCBI Taxonomy" id="4081"/>
    <lineage>
        <taxon>Eukaryota</taxon>
        <taxon>Viridiplantae</taxon>
        <taxon>Streptophyta</taxon>
        <taxon>Embryophyta</taxon>
        <taxon>Tracheophyta</taxon>
        <taxon>Spermatophyta</taxon>
        <taxon>Magnoliopsida</taxon>
        <taxon>eudicotyledons</taxon>
        <taxon>Gunneridae</taxon>
        <taxon>Pentapetalae</taxon>
        <taxon>asterids</taxon>
        <taxon>lamiids</taxon>
        <taxon>Solanales</taxon>
        <taxon>Solanaceae</taxon>
        <taxon>Solanoideae</taxon>
        <taxon>Solaneae</taxon>
        <taxon>Solanum</taxon>
        <taxon>Solanum subgen. Lycopersicon</taxon>
    </lineage>
</organism>
<evidence type="ECO:0000313" key="2">
    <source>
        <dbReference type="EnsemblPlants" id="Solyc03g059430.1.1.1"/>
    </source>
</evidence>
<evidence type="ECO:0000313" key="3">
    <source>
        <dbReference type="Proteomes" id="UP000004994"/>
    </source>
</evidence>
<protein>
    <submittedName>
        <fullName evidence="2">Uncharacterized protein</fullName>
    </submittedName>
</protein>
<sequence>MTTFPLFLTKSAYIFLMLYFFNDSWFSHFVISLVYTIFPRYYWRLLSGHFCC</sequence>
<evidence type="ECO:0000256" key="1">
    <source>
        <dbReference type="SAM" id="Phobius"/>
    </source>
</evidence>